<protein>
    <submittedName>
        <fullName evidence="2">Uncharacterized protein</fullName>
    </submittedName>
</protein>
<keyword evidence="1" id="KW-0732">Signal</keyword>
<keyword evidence="3" id="KW-1185">Reference proteome</keyword>
<feature type="signal peptide" evidence="1">
    <location>
        <begin position="1"/>
        <end position="38"/>
    </location>
</feature>
<gene>
    <name evidence="2" type="ORF">SK3146_02803</name>
</gene>
<dbReference type="EMBL" id="CP027059">
    <property type="protein sequence ID" value="UQZ83616.1"/>
    <property type="molecule type" value="Genomic_DNA"/>
</dbReference>
<dbReference type="Proteomes" id="UP001057134">
    <property type="component" value="Chromosome"/>
</dbReference>
<proteinExistence type="predicted"/>
<reference evidence="2" key="1">
    <citation type="submission" date="2018-02" db="EMBL/GenBank/DDBJ databases">
        <authorList>
            <person name="Kim S.-K."/>
            <person name="Jung H.-I."/>
            <person name="Lee S.-W."/>
        </authorList>
    </citation>
    <scope>NUCLEOTIDE SEQUENCE</scope>
    <source>
        <strain evidence="2">SK3146</strain>
    </source>
</reference>
<evidence type="ECO:0000313" key="2">
    <source>
        <dbReference type="EMBL" id="UQZ83616.1"/>
    </source>
</evidence>
<feature type="chain" id="PRO_5046250159" evidence="1">
    <location>
        <begin position="39"/>
        <end position="160"/>
    </location>
</feature>
<accession>A0ABY4RMK1</accession>
<organism evidence="2 3">
    <name type="scientific">Paenibacillus konkukensis</name>
    <dbReference type="NCBI Taxonomy" id="2020716"/>
    <lineage>
        <taxon>Bacteria</taxon>
        <taxon>Bacillati</taxon>
        <taxon>Bacillota</taxon>
        <taxon>Bacilli</taxon>
        <taxon>Bacillales</taxon>
        <taxon>Paenibacillaceae</taxon>
        <taxon>Paenibacillus</taxon>
    </lineage>
</organism>
<evidence type="ECO:0000313" key="3">
    <source>
        <dbReference type="Proteomes" id="UP001057134"/>
    </source>
</evidence>
<evidence type="ECO:0000256" key="1">
    <source>
        <dbReference type="SAM" id="SignalP"/>
    </source>
</evidence>
<sequence length="160" mass="18158">MKRLTIRILRRLRRGLALCLCFAALTMGFPLAPNAASAASQAPIQVFDVQKEQVVATLPNSPAFREQADHWLRAVRRLSERSRIEAETGIVVHIPLDPPLPVSHKWLSFQAAEIYLFVDPQEKESPHLLVFSSEGKPYVFDCPEKPDLFLQQHGLQVYMK</sequence>
<name>A0ABY4RMK1_9BACL</name>
<reference evidence="2" key="2">
    <citation type="journal article" date="2021" name="J Anim Sci Technol">
        <title>Complete genome sequence of Paenibacillus konkukensis sp. nov. SK3146 as a potential probiotic strain.</title>
        <authorList>
            <person name="Jung H.I."/>
            <person name="Park S."/>
            <person name="Niu K.M."/>
            <person name="Lee S.W."/>
            <person name="Kothari D."/>
            <person name="Yi K.J."/>
            <person name="Kim S.K."/>
        </authorList>
    </citation>
    <scope>NUCLEOTIDE SEQUENCE</scope>
    <source>
        <strain evidence="2">SK3146</strain>
    </source>
</reference>
<dbReference type="RefSeq" id="WP_249865618.1">
    <property type="nucleotide sequence ID" value="NZ_CP027059.1"/>
</dbReference>